<feature type="domain" description="Dienelactone hydrolase" evidence="3">
    <location>
        <begin position="52"/>
        <end position="265"/>
    </location>
</feature>
<dbReference type="InterPro" id="IPR050261">
    <property type="entry name" value="FrsA_esterase"/>
</dbReference>
<accession>A0A512BYF0</accession>
<evidence type="ECO:0000256" key="2">
    <source>
        <dbReference type="SAM" id="SignalP"/>
    </source>
</evidence>
<sequence length="267" mass="28909">MRVHVLALALLVHGGAEAASRRTFVSFDAPDIRPSFSFDKAYETGPMLNLTGVLTVPEARGRVAAIVHLHGCSGAVRSLDEFWTARFVEWGYAVLRLDSLSPRSLMNVCVSDAVSPYGRAADAYAAKAWLGRQPEIDADRIAVAGWSHGGSTVLKALGFPPGDFGADPTTEPFRGGIAFYPWCERPNAILAPLLILAGEADTWTPAESCRDLRGMEKVRVESYPNATHGFDVPGVDLIMLGHRIRYQPEAAAAATQAVRTFLAEIMR</sequence>
<name>A0A512BYF0_9HYPH</name>
<keyword evidence="5" id="KW-1185">Reference proteome</keyword>
<dbReference type="EMBL" id="BJYU01000083">
    <property type="protein sequence ID" value="GEO16970.1"/>
    <property type="molecule type" value="Genomic_DNA"/>
</dbReference>
<dbReference type="Proteomes" id="UP000321085">
    <property type="component" value="Unassembled WGS sequence"/>
</dbReference>
<dbReference type="InterPro" id="IPR029058">
    <property type="entry name" value="AB_hydrolase_fold"/>
</dbReference>
<dbReference type="SUPFAM" id="SSF53474">
    <property type="entry name" value="alpha/beta-Hydrolases"/>
    <property type="match status" value="1"/>
</dbReference>
<evidence type="ECO:0000313" key="5">
    <source>
        <dbReference type="Proteomes" id="UP000321085"/>
    </source>
</evidence>
<dbReference type="InterPro" id="IPR002925">
    <property type="entry name" value="Dienelactn_hydro"/>
</dbReference>
<reference evidence="4 5" key="1">
    <citation type="submission" date="2019-07" db="EMBL/GenBank/DDBJ databases">
        <title>Whole genome shotgun sequence of Microvirga aerophila NBRC 106136.</title>
        <authorList>
            <person name="Hosoyama A."/>
            <person name="Uohara A."/>
            <person name="Ohji S."/>
            <person name="Ichikawa N."/>
        </authorList>
    </citation>
    <scope>NUCLEOTIDE SEQUENCE [LARGE SCALE GENOMIC DNA]</scope>
    <source>
        <strain evidence="4 5">NBRC 106136</strain>
    </source>
</reference>
<feature type="chain" id="PRO_5022239624" description="Dienelactone hydrolase domain-containing protein" evidence="2">
    <location>
        <begin position="19"/>
        <end position="267"/>
    </location>
</feature>
<keyword evidence="2" id="KW-0732">Signal</keyword>
<dbReference type="PANTHER" id="PTHR22946">
    <property type="entry name" value="DIENELACTONE HYDROLASE DOMAIN-CONTAINING PROTEIN-RELATED"/>
    <property type="match status" value="1"/>
</dbReference>
<evidence type="ECO:0000256" key="1">
    <source>
        <dbReference type="ARBA" id="ARBA00022801"/>
    </source>
</evidence>
<comment type="caution">
    <text evidence="4">The sequence shown here is derived from an EMBL/GenBank/DDBJ whole genome shotgun (WGS) entry which is preliminary data.</text>
</comment>
<protein>
    <recommendedName>
        <fullName evidence="3">Dienelactone hydrolase domain-containing protein</fullName>
    </recommendedName>
</protein>
<gene>
    <name evidence="4" type="ORF">MAE02_46660</name>
</gene>
<dbReference type="GO" id="GO:0052689">
    <property type="term" value="F:carboxylic ester hydrolase activity"/>
    <property type="evidence" value="ECO:0007669"/>
    <property type="project" value="UniProtKB-ARBA"/>
</dbReference>
<dbReference type="Gene3D" id="3.40.50.1820">
    <property type="entry name" value="alpha/beta hydrolase"/>
    <property type="match status" value="1"/>
</dbReference>
<keyword evidence="1" id="KW-0378">Hydrolase</keyword>
<proteinExistence type="predicted"/>
<dbReference type="AlphaFoldDB" id="A0A512BYF0"/>
<dbReference type="PANTHER" id="PTHR22946:SF9">
    <property type="entry name" value="POLYKETIDE TRANSFERASE AF380"/>
    <property type="match status" value="1"/>
</dbReference>
<dbReference type="Pfam" id="PF01738">
    <property type="entry name" value="DLH"/>
    <property type="match status" value="1"/>
</dbReference>
<dbReference type="RefSeq" id="WP_162815706.1">
    <property type="nucleotide sequence ID" value="NZ_BJYU01000083.1"/>
</dbReference>
<evidence type="ECO:0000313" key="4">
    <source>
        <dbReference type="EMBL" id="GEO16970.1"/>
    </source>
</evidence>
<evidence type="ECO:0000259" key="3">
    <source>
        <dbReference type="Pfam" id="PF01738"/>
    </source>
</evidence>
<feature type="signal peptide" evidence="2">
    <location>
        <begin position="1"/>
        <end position="18"/>
    </location>
</feature>
<organism evidence="4 5">
    <name type="scientific">Microvirga aerophila</name>
    <dbReference type="NCBI Taxonomy" id="670291"/>
    <lineage>
        <taxon>Bacteria</taxon>
        <taxon>Pseudomonadati</taxon>
        <taxon>Pseudomonadota</taxon>
        <taxon>Alphaproteobacteria</taxon>
        <taxon>Hyphomicrobiales</taxon>
        <taxon>Methylobacteriaceae</taxon>
        <taxon>Microvirga</taxon>
    </lineage>
</organism>